<comment type="caution">
    <text evidence="2">The sequence shown here is derived from an EMBL/GenBank/DDBJ whole genome shotgun (WGS) entry which is preliminary data.</text>
</comment>
<protein>
    <recommendedName>
        <fullName evidence="1">Tc1-like transposase DDE domain-containing protein</fullName>
    </recommendedName>
</protein>
<evidence type="ECO:0000259" key="1">
    <source>
        <dbReference type="Pfam" id="PF13358"/>
    </source>
</evidence>
<dbReference type="Pfam" id="PF13358">
    <property type="entry name" value="DDE_3"/>
    <property type="match status" value="1"/>
</dbReference>
<dbReference type="InterPro" id="IPR038717">
    <property type="entry name" value="Tc1-like_DDE_dom"/>
</dbReference>
<name>A0ABQ3UVD4_9CHLR</name>
<dbReference type="Gene3D" id="3.30.420.10">
    <property type="entry name" value="Ribonuclease H-like superfamily/Ribonuclease H"/>
    <property type="match status" value="1"/>
</dbReference>
<gene>
    <name evidence="2" type="ORF">KSB_47650</name>
</gene>
<dbReference type="InterPro" id="IPR036397">
    <property type="entry name" value="RNaseH_sf"/>
</dbReference>
<dbReference type="EMBL" id="BNJG01000002">
    <property type="protein sequence ID" value="GHO56290.1"/>
    <property type="molecule type" value="Genomic_DNA"/>
</dbReference>
<accession>A0ABQ3UVD4</accession>
<keyword evidence="3" id="KW-1185">Reference proteome</keyword>
<dbReference type="InterPro" id="IPR047655">
    <property type="entry name" value="Transpos_IS630-like"/>
</dbReference>
<dbReference type="Proteomes" id="UP000654345">
    <property type="component" value="Unassembled WGS sequence"/>
</dbReference>
<dbReference type="NCBIfam" id="NF033545">
    <property type="entry name" value="transpos_IS630"/>
    <property type="match status" value="1"/>
</dbReference>
<organism evidence="2 3">
    <name type="scientific">Ktedonobacter robiniae</name>
    <dbReference type="NCBI Taxonomy" id="2778365"/>
    <lineage>
        <taxon>Bacteria</taxon>
        <taxon>Bacillati</taxon>
        <taxon>Chloroflexota</taxon>
        <taxon>Ktedonobacteria</taxon>
        <taxon>Ktedonobacterales</taxon>
        <taxon>Ktedonobacteraceae</taxon>
        <taxon>Ktedonobacter</taxon>
    </lineage>
</organism>
<sequence length="289" mass="33355">MVALIGFVFDHTQEIEERLRAGPGAQCRENQETLPSRWTLSEIAKVFPFLANYSLAGIWKVLQDAGFCLRAARTQMYSPDPQYQQKLEHLLAVLEQVARAPSRFVALFVDEMGFFRWPDPAPDWGARAPAPPPVADRKRSPQRQWRIIGALDALTGRVTTLDNYIVGRRQVCAFLQQIDRCYPNTEKIYVIMDNWSIHTHAEVQAQFKLLPRLEIVWLPTYAPWLNPIEKLWRKFRQEVLHLHRFADAWDQFRQRCRAFFAQFAQGSQALLRSVGLLGNGKLAIALRSP</sequence>
<evidence type="ECO:0000313" key="2">
    <source>
        <dbReference type="EMBL" id="GHO56290.1"/>
    </source>
</evidence>
<reference evidence="2 3" key="1">
    <citation type="journal article" date="2021" name="Int. J. Syst. Evol. Microbiol.">
        <title>Reticulibacter mediterranei gen. nov., sp. nov., within the new family Reticulibacteraceae fam. nov., and Ktedonospora formicarum gen. nov., sp. nov., Ktedonobacter robiniae sp. nov., Dictyobacter formicarum sp. nov. and Dictyobacter arantiisoli sp. nov., belonging to the class Ktedonobacteria.</title>
        <authorList>
            <person name="Yabe S."/>
            <person name="Zheng Y."/>
            <person name="Wang C.M."/>
            <person name="Sakai Y."/>
            <person name="Abe K."/>
            <person name="Yokota A."/>
            <person name="Donadio S."/>
            <person name="Cavaletti L."/>
            <person name="Monciardini P."/>
        </authorList>
    </citation>
    <scope>NUCLEOTIDE SEQUENCE [LARGE SCALE GENOMIC DNA]</scope>
    <source>
        <strain evidence="2 3">SOSP1-30</strain>
    </source>
</reference>
<proteinExistence type="predicted"/>
<feature type="domain" description="Tc1-like transposase DDE" evidence="1">
    <location>
        <begin position="107"/>
        <end position="247"/>
    </location>
</feature>
<evidence type="ECO:0000313" key="3">
    <source>
        <dbReference type="Proteomes" id="UP000654345"/>
    </source>
</evidence>